<reference evidence="2 3" key="3">
    <citation type="submission" date="2020-08" db="EMBL/GenBank/DDBJ databases">
        <title>Genomic Encyclopedia of Type Strains, Phase IV (KMG-IV): sequencing the most valuable type-strain genomes for metagenomic binning, comparative biology and taxonomic classification.</title>
        <authorList>
            <person name="Goeker M."/>
        </authorList>
    </citation>
    <scope>NUCLEOTIDE SEQUENCE [LARGE SCALE GENOMIC DNA]</scope>
    <source>
        <strain evidence="2 3">DSM 24105</strain>
    </source>
</reference>
<keyword evidence="4" id="KW-1185">Reference proteome</keyword>
<dbReference type="Proteomes" id="UP000517759">
    <property type="component" value="Unassembled WGS sequence"/>
</dbReference>
<proteinExistence type="predicted"/>
<evidence type="ECO:0000313" key="3">
    <source>
        <dbReference type="Proteomes" id="UP000517759"/>
    </source>
</evidence>
<evidence type="ECO:0008006" key="5">
    <source>
        <dbReference type="Google" id="ProtNLM"/>
    </source>
</evidence>
<sequence>MGEKLIGLGFAETIADDEAPWWSDPALGPTGLRLIIDASENAGANGSTGEVDDAASAQPVEPHAWTKIARVLALLRRFDGADIAALVAATDWLPHTARAALTGLRRRGHAIETCKEDGRTVYRVASAGMPPSDREMAGSPAPRSN</sequence>
<reference evidence="1" key="4">
    <citation type="submission" date="2023-01" db="EMBL/GenBank/DDBJ databases">
        <title>Draft genome sequence of Methylobacterium brachythecii strain NBRC 107710.</title>
        <authorList>
            <person name="Sun Q."/>
            <person name="Mori K."/>
        </authorList>
    </citation>
    <scope>NUCLEOTIDE SEQUENCE</scope>
    <source>
        <strain evidence="1">NBRC 107710</strain>
    </source>
</reference>
<comment type="caution">
    <text evidence="2">The sequence shown here is derived from an EMBL/GenBank/DDBJ whole genome shotgun (WGS) entry which is preliminary data.</text>
</comment>
<gene>
    <name evidence="1" type="ORF">GCM10007884_05530</name>
    <name evidence="2" type="ORF">GGR33_002219</name>
</gene>
<evidence type="ECO:0000313" key="2">
    <source>
        <dbReference type="EMBL" id="MBB3902724.1"/>
    </source>
</evidence>
<name>A0A7W6AJE5_9HYPH</name>
<dbReference type="EMBL" id="BSPG01000001">
    <property type="protein sequence ID" value="GLS42568.1"/>
    <property type="molecule type" value="Genomic_DNA"/>
</dbReference>
<protein>
    <recommendedName>
        <fullName evidence="5">DUF3489 domain-containing protein</fullName>
    </recommendedName>
</protein>
<accession>A0A7W6AJE5</accession>
<dbReference type="AlphaFoldDB" id="A0A7W6AJE5"/>
<dbReference type="RefSeq" id="WP_210301936.1">
    <property type="nucleotide sequence ID" value="NZ_BSPG01000001.1"/>
</dbReference>
<reference evidence="1" key="1">
    <citation type="journal article" date="2014" name="Int. J. Syst. Evol. Microbiol.">
        <title>Complete genome of a new Firmicutes species belonging to the dominant human colonic microbiota ('Ruminococcus bicirculans') reveals two chromosomes and a selective capacity to utilize plant glucans.</title>
        <authorList>
            <consortium name="NISC Comparative Sequencing Program"/>
            <person name="Wegmann U."/>
            <person name="Louis P."/>
            <person name="Goesmann A."/>
            <person name="Henrissat B."/>
            <person name="Duncan S.H."/>
            <person name="Flint H.J."/>
        </authorList>
    </citation>
    <scope>NUCLEOTIDE SEQUENCE</scope>
    <source>
        <strain evidence="1">NBRC 107710</strain>
    </source>
</reference>
<evidence type="ECO:0000313" key="1">
    <source>
        <dbReference type="EMBL" id="GLS42568.1"/>
    </source>
</evidence>
<dbReference type="Pfam" id="PF11994">
    <property type="entry name" value="DUF3489"/>
    <property type="match status" value="1"/>
</dbReference>
<dbReference type="EMBL" id="JACIDN010000003">
    <property type="protein sequence ID" value="MBB3902724.1"/>
    <property type="molecule type" value="Genomic_DNA"/>
</dbReference>
<organism evidence="2 3">
    <name type="scientific">Methylobacterium brachythecii</name>
    <dbReference type="NCBI Taxonomy" id="1176177"/>
    <lineage>
        <taxon>Bacteria</taxon>
        <taxon>Pseudomonadati</taxon>
        <taxon>Pseudomonadota</taxon>
        <taxon>Alphaproteobacteria</taxon>
        <taxon>Hyphomicrobiales</taxon>
        <taxon>Methylobacteriaceae</taxon>
        <taxon>Methylobacterium</taxon>
    </lineage>
</organism>
<dbReference type="InterPro" id="IPR021880">
    <property type="entry name" value="DUF3489"/>
</dbReference>
<evidence type="ECO:0000313" key="4">
    <source>
        <dbReference type="Proteomes" id="UP001156881"/>
    </source>
</evidence>
<reference evidence="4" key="2">
    <citation type="journal article" date="2019" name="Int. J. Syst. Evol. Microbiol.">
        <title>The Global Catalogue of Microorganisms (GCM) 10K type strain sequencing project: providing services to taxonomists for standard genome sequencing and annotation.</title>
        <authorList>
            <consortium name="The Broad Institute Genomics Platform"/>
            <consortium name="The Broad Institute Genome Sequencing Center for Infectious Disease"/>
            <person name="Wu L."/>
            <person name="Ma J."/>
        </authorList>
    </citation>
    <scope>NUCLEOTIDE SEQUENCE [LARGE SCALE GENOMIC DNA]</scope>
    <source>
        <strain evidence="4">NBRC 107710</strain>
    </source>
</reference>
<dbReference type="Proteomes" id="UP001156881">
    <property type="component" value="Unassembled WGS sequence"/>
</dbReference>